<dbReference type="Proteomes" id="UP000005222">
    <property type="component" value="Chromosome L"/>
</dbReference>
<organism evidence="2 4">
    <name type="scientific">Pichia sorbitophila (strain ATCC MYA-4447 / BCRC 22081 / CBS 7064 / NBRC 10061 / NRRL Y-12695)</name>
    <name type="common">Hybrid yeast</name>
    <dbReference type="NCBI Taxonomy" id="559304"/>
    <lineage>
        <taxon>Eukaryota</taxon>
        <taxon>Fungi</taxon>
        <taxon>Dikarya</taxon>
        <taxon>Ascomycota</taxon>
        <taxon>Saccharomycotina</taxon>
        <taxon>Pichiomycetes</taxon>
        <taxon>Debaryomycetaceae</taxon>
        <taxon>Millerozyma</taxon>
    </lineage>
</organism>
<reference evidence="2" key="1">
    <citation type="submission" date="2011-10" db="EMBL/GenBank/DDBJ databases">
        <authorList>
            <person name="Genoscope - CEA"/>
        </authorList>
    </citation>
    <scope>NUCLEOTIDE SEQUENCE</scope>
</reference>
<dbReference type="PANTHER" id="PTHR43283">
    <property type="entry name" value="BETA-LACTAMASE-RELATED"/>
    <property type="match status" value="1"/>
</dbReference>
<keyword evidence="4" id="KW-1185">Reference proteome</keyword>
<dbReference type="Proteomes" id="UP000005222">
    <property type="component" value="Chromosome K"/>
</dbReference>
<dbReference type="HOGENOM" id="CLU_020027_11_1_1"/>
<dbReference type="EMBL" id="FO082049">
    <property type="protein sequence ID" value="CCE83451.1"/>
    <property type="molecule type" value="Genomic_DNA"/>
</dbReference>
<dbReference type="Pfam" id="PF00144">
    <property type="entry name" value="Beta-lactamase"/>
    <property type="match status" value="1"/>
</dbReference>
<protein>
    <submittedName>
        <fullName evidence="2">Piso0_004027 protein</fullName>
    </submittedName>
</protein>
<dbReference type="STRING" id="559304.G8YA68"/>
<dbReference type="Gene3D" id="3.40.710.10">
    <property type="entry name" value="DD-peptidase/beta-lactamase superfamily"/>
    <property type="match status" value="1"/>
</dbReference>
<dbReference type="EMBL" id="FO082048">
    <property type="protein sequence ID" value="CCE84482.1"/>
    <property type="molecule type" value="Genomic_DNA"/>
</dbReference>
<dbReference type="InterPro" id="IPR012338">
    <property type="entry name" value="Beta-lactam/transpept-like"/>
</dbReference>
<gene>
    <name evidence="2" type="primary">Piso0_004027</name>
    <name evidence="2" type="ORF">GNLVRS01_PISO0K07842g</name>
    <name evidence="3" type="ORF">GNLVRS01_PISO0L07843g</name>
</gene>
<dbReference type="PANTHER" id="PTHR43283:SF3">
    <property type="entry name" value="BETA-LACTAMASE FAMILY PROTEIN (AFU_ORTHOLOGUE AFUA_5G07500)"/>
    <property type="match status" value="1"/>
</dbReference>
<reference evidence="4" key="2">
    <citation type="journal article" date="2012" name="G3 (Bethesda)">
        <title>Pichia sorbitophila, an interspecies yeast hybrid reveals early steps of genome resolution following polyploidization.</title>
        <authorList>
            <person name="Leh Louis V."/>
            <person name="Despons L."/>
            <person name="Friedrich A."/>
            <person name="Martin T."/>
            <person name="Durrens P."/>
            <person name="Casaregola S."/>
            <person name="Neuveglise C."/>
            <person name="Fairhead C."/>
            <person name="Marck C."/>
            <person name="Cruz J.A."/>
            <person name="Straub M.L."/>
            <person name="Kugler V."/>
            <person name="Sacerdot C."/>
            <person name="Uzunov Z."/>
            <person name="Thierry A."/>
            <person name="Weiss S."/>
            <person name="Bleykasten C."/>
            <person name="De Montigny J."/>
            <person name="Jacques N."/>
            <person name="Jung P."/>
            <person name="Lemaire M."/>
            <person name="Mallet S."/>
            <person name="Morel G."/>
            <person name="Richard G.F."/>
            <person name="Sarkar A."/>
            <person name="Savel G."/>
            <person name="Schacherer J."/>
            <person name="Seret M.L."/>
            <person name="Talla E."/>
            <person name="Samson G."/>
            <person name="Jubin C."/>
            <person name="Poulain J."/>
            <person name="Vacherie B."/>
            <person name="Barbe V."/>
            <person name="Pelletier E."/>
            <person name="Sherman D.J."/>
            <person name="Westhof E."/>
            <person name="Weissenbach J."/>
            <person name="Baret P.V."/>
            <person name="Wincker P."/>
            <person name="Gaillardin C."/>
            <person name="Dujon B."/>
            <person name="Souciet J.L."/>
        </authorList>
    </citation>
    <scope>NUCLEOTIDE SEQUENCE [LARGE SCALE GENOMIC DNA]</scope>
    <source>
        <strain evidence="4">ATCC MYA-4447 / BCRC 22081 / CBS 7064 / NBRC 10061 / NRRL Y-12695</strain>
    </source>
</reference>
<evidence type="ECO:0000313" key="4">
    <source>
        <dbReference type="Proteomes" id="UP000005222"/>
    </source>
</evidence>
<dbReference type="SUPFAM" id="SSF56601">
    <property type="entry name" value="beta-lactamase/transpeptidase-like"/>
    <property type="match status" value="1"/>
</dbReference>
<accession>G8YA68</accession>
<dbReference type="InterPro" id="IPR001466">
    <property type="entry name" value="Beta-lactam-related"/>
</dbReference>
<sequence>MSNELLDEIITKPTVDQDGDSKKAEICAIIAGATNQERDLYLNSSGVTDVTTGQKVTNDSIIAFFSCTKMMTAMSVLQLCDAGKVDLDVPAEKYIPELGLVGVVEEEMLDEDGSYIANPKPPATKVTIKHLLTHTAGFSYPFLSYEYSLLLQKNPTYNAVNPHISMFSNNHMPLIHEPGQSWSYGYSYDWVGLIVERVSGMKLEEYMKKNIFEPAGMSSCTFHLKDSEKLVKLHGKSRDGSLKKMRGQGVDLDPAMDMGGQGCFGTVGDYLKFMRIWLNYGISPDTGKRFLKTETVEWAIKNHLALPASISMETVANFMFDGEIEPDGFTLAGCAYSNNRLPTGRGEGSIYWSGLANVYFWIDFKNKIAGFWASQMFPIMKPECINAYIEFEKAIYDRHVSKKSKL</sequence>
<name>G8YA68_PICSO</name>
<dbReference type="OrthoDB" id="428260at2759"/>
<dbReference type="InterPro" id="IPR050789">
    <property type="entry name" value="Diverse_Enzym_Activities"/>
</dbReference>
<evidence type="ECO:0000313" key="3">
    <source>
        <dbReference type="EMBL" id="CCE84482.1"/>
    </source>
</evidence>
<dbReference type="InParanoid" id="G8YA68"/>
<dbReference type="AlphaFoldDB" id="G8YA68"/>
<evidence type="ECO:0000313" key="2">
    <source>
        <dbReference type="EMBL" id="CCE83451.1"/>
    </source>
</evidence>
<feature type="domain" description="Beta-lactamase-related" evidence="1">
    <location>
        <begin position="34"/>
        <end position="386"/>
    </location>
</feature>
<evidence type="ECO:0000259" key="1">
    <source>
        <dbReference type="Pfam" id="PF00144"/>
    </source>
</evidence>
<dbReference type="eggNOG" id="ENOG502QQGR">
    <property type="taxonomic scope" value="Eukaryota"/>
</dbReference>
<proteinExistence type="predicted"/>